<evidence type="ECO:0000313" key="10">
    <source>
        <dbReference type="Proteomes" id="UP000507962"/>
    </source>
</evidence>
<feature type="compositionally biased region" description="Basic and acidic residues" evidence="6">
    <location>
        <begin position="320"/>
        <end position="332"/>
    </location>
</feature>
<dbReference type="RefSeq" id="WP_180139137.1">
    <property type="nucleotide sequence ID" value="NZ_CAADHO010000003.1"/>
</dbReference>
<keyword evidence="4 7" id="KW-1133">Transmembrane helix</keyword>
<feature type="transmembrane region" description="Helical" evidence="7">
    <location>
        <begin position="169"/>
        <end position="189"/>
    </location>
</feature>
<feature type="transmembrane region" description="Helical" evidence="7">
    <location>
        <begin position="264"/>
        <end position="282"/>
    </location>
</feature>
<feature type="transmembrane region" description="Helical" evidence="7">
    <location>
        <begin position="111"/>
        <end position="128"/>
    </location>
</feature>
<dbReference type="Pfam" id="PF00892">
    <property type="entry name" value="EamA"/>
    <property type="match status" value="2"/>
</dbReference>
<evidence type="ECO:0000313" key="9">
    <source>
        <dbReference type="EMBL" id="VFQ44176.1"/>
    </source>
</evidence>
<feature type="transmembrane region" description="Helical" evidence="7">
    <location>
        <begin position="140"/>
        <end position="157"/>
    </location>
</feature>
<evidence type="ECO:0000256" key="1">
    <source>
        <dbReference type="ARBA" id="ARBA00004141"/>
    </source>
</evidence>
<dbReference type="GO" id="GO:0016020">
    <property type="term" value="C:membrane"/>
    <property type="evidence" value="ECO:0007669"/>
    <property type="project" value="UniProtKB-SubCell"/>
</dbReference>
<dbReference type="AlphaFoldDB" id="A0A4U8YK33"/>
<feature type="transmembrane region" description="Helical" evidence="7">
    <location>
        <begin position="47"/>
        <end position="66"/>
    </location>
</feature>
<evidence type="ECO:0000256" key="7">
    <source>
        <dbReference type="SAM" id="Phobius"/>
    </source>
</evidence>
<accession>A0A4U8YK33</accession>
<dbReference type="InterPro" id="IPR000620">
    <property type="entry name" value="EamA_dom"/>
</dbReference>
<proteinExistence type="inferred from homology"/>
<feature type="domain" description="EamA" evidence="8">
    <location>
        <begin position="166"/>
        <end position="304"/>
    </location>
</feature>
<organism evidence="9 10">
    <name type="scientific">Desulfoluna butyratoxydans</name>
    <dbReference type="NCBI Taxonomy" id="231438"/>
    <lineage>
        <taxon>Bacteria</taxon>
        <taxon>Pseudomonadati</taxon>
        <taxon>Thermodesulfobacteriota</taxon>
        <taxon>Desulfobacteria</taxon>
        <taxon>Desulfobacterales</taxon>
        <taxon>Desulfolunaceae</taxon>
        <taxon>Desulfoluna</taxon>
    </lineage>
</organism>
<comment type="similarity">
    <text evidence="2">Belongs to the EamA transporter family.</text>
</comment>
<keyword evidence="10" id="KW-1185">Reference proteome</keyword>
<sequence length="332" mass="34717">MLTDKTQGREKTGSSASPYLSLLVTMVMFGSAFASSKFVVGELPHEVAAALRFGGGGALLMVLAMVMHGRSKPVGWGAAMSAGFAGLLGVFAYNLFFFWGLSLAPSIDGSVIVPVLSPVITTVLLITLGREKASSMRIMGLFLGLVGAGIFLAGAGTGASLKTRMTGDIFFVVGACCWALYSIVSKTLLSKGTIDPLRATTWATASGAVALIALAVPHAHAVDWASVSPTAWYNVAYLCVGPTAIAYLFYYYGLQRVSASTATIMMFTVPFFGSFFSILFLGESIGRLQLTGATVMLVGSFIAVIMERKPAKAGAPEPLKGSESDLAQDRAS</sequence>
<feature type="transmembrane region" description="Helical" evidence="7">
    <location>
        <begin position="231"/>
        <end position="252"/>
    </location>
</feature>
<dbReference type="InterPro" id="IPR037185">
    <property type="entry name" value="EmrE-like"/>
</dbReference>
<comment type="subcellular location">
    <subcellularLocation>
        <location evidence="1">Membrane</location>
        <topology evidence="1">Multi-pass membrane protein</topology>
    </subcellularLocation>
</comment>
<feature type="transmembrane region" description="Helical" evidence="7">
    <location>
        <begin position="288"/>
        <end position="306"/>
    </location>
</feature>
<keyword evidence="5 7" id="KW-0472">Membrane</keyword>
<evidence type="ECO:0000256" key="3">
    <source>
        <dbReference type="ARBA" id="ARBA00022692"/>
    </source>
</evidence>
<reference evidence="9 10" key="1">
    <citation type="submission" date="2019-03" db="EMBL/GenBank/DDBJ databases">
        <authorList>
            <person name="Nijsse B."/>
        </authorList>
    </citation>
    <scope>NUCLEOTIDE SEQUENCE [LARGE SCALE GENOMIC DNA]</scope>
    <source>
        <strain evidence="9">Desulfoluna butyratoxydans MSL71</strain>
    </source>
</reference>
<gene>
    <name evidence="9" type="ORF">MSL71_18200</name>
</gene>
<evidence type="ECO:0000256" key="5">
    <source>
        <dbReference type="ARBA" id="ARBA00023136"/>
    </source>
</evidence>
<protein>
    <submittedName>
        <fullName evidence="9">Eama domain</fullName>
    </submittedName>
</protein>
<keyword evidence="3 7" id="KW-0812">Transmembrane</keyword>
<feature type="transmembrane region" description="Helical" evidence="7">
    <location>
        <begin position="20"/>
        <end position="41"/>
    </location>
</feature>
<feature type="region of interest" description="Disordered" evidence="6">
    <location>
        <begin position="312"/>
        <end position="332"/>
    </location>
</feature>
<dbReference type="EMBL" id="CAADHO010000003">
    <property type="protein sequence ID" value="VFQ44176.1"/>
    <property type="molecule type" value="Genomic_DNA"/>
</dbReference>
<evidence type="ECO:0000256" key="6">
    <source>
        <dbReference type="SAM" id="MobiDB-lite"/>
    </source>
</evidence>
<name>A0A4U8YK33_9BACT</name>
<evidence type="ECO:0000256" key="2">
    <source>
        <dbReference type="ARBA" id="ARBA00007362"/>
    </source>
</evidence>
<evidence type="ECO:0000256" key="4">
    <source>
        <dbReference type="ARBA" id="ARBA00022989"/>
    </source>
</evidence>
<dbReference type="Proteomes" id="UP000507962">
    <property type="component" value="Unassembled WGS sequence"/>
</dbReference>
<dbReference type="SUPFAM" id="SSF103481">
    <property type="entry name" value="Multidrug resistance efflux transporter EmrE"/>
    <property type="match status" value="2"/>
</dbReference>
<dbReference type="PANTHER" id="PTHR32322:SF2">
    <property type="entry name" value="EAMA DOMAIN-CONTAINING PROTEIN"/>
    <property type="match status" value="1"/>
</dbReference>
<feature type="domain" description="EamA" evidence="8">
    <location>
        <begin position="19"/>
        <end position="151"/>
    </location>
</feature>
<evidence type="ECO:0000259" key="8">
    <source>
        <dbReference type="Pfam" id="PF00892"/>
    </source>
</evidence>
<feature type="transmembrane region" description="Helical" evidence="7">
    <location>
        <begin position="201"/>
        <end position="219"/>
    </location>
</feature>
<dbReference type="PANTHER" id="PTHR32322">
    <property type="entry name" value="INNER MEMBRANE TRANSPORTER"/>
    <property type="match status" value="1"/>
</dbReference>
<feature type="transmembrane region" description="Helical" evidence="7">
    <location>
        <begin position="78"/>
        <end position="99"/>
    </location>
</feature>
<dbReference type="InterPro" id="IPR050638">
    <property type="entry name" value="AA-Vitamin_Transporters"/>
</dbReference>